<feature type="transmembrane region" description="Helical" evidence="18">
    <location>
        <begin position="880"/>
        <end position="902"/>
    </location>
</feature>
<keyword evidence="6" id="KW-0153">Cholesterol metabolism</keyword>
<keyword evidence="9" id="KW-0256">Endoplasmic reticulum</keyword>
<evidence type="ECO:0000256" key="7">
    <source>
        <dbReference type="ARBA" id="ARBA00022574"/>
    </source>
</evidence>
<dbReference type="GeneID" id="101453670"/>
<protein>
    <recommendedName>
        <fullName evidence="5">Sterol regulatory element-binding protein cleavage-activating protein</fullName>
    </recommendedName>
</protein>
<keyword evidence="18" id="KW-0812">Transmembrane</keyword>
<dbReference type="SUPFAM" id="SSF82866">
    <property type="entry name" value="Multidrug efflux transporter AcrB transmembrane domain"/>
    <property type="match status" value="1"/>
</dbReference>
<evidence type="ECO:0000256" key="16">
    <source>
        <dbReference type="ARBA" id="ARBA00045958"/>
    </source>
</evidence>
<keyword evidence="11" id="KW-0443">Lipid metabolism</keyword>
<comment type="function">
    <text evidence="16">Escort protein required for cholesterol as well as lipid homeostasis. Regulates export of the SCAP-SREBP complex from the endoplasmic reticulum to the Golgi upon low cholesterol, thereby regulating the processing of sterol regulatory element-binding proteins (SREBPs) SREBF1/SREBP1 and SREBF2/SREBP2. At high sterol concentrations, formation of a ternary complex with INSIG (INSIG1 or INSIG2) leads to mask the ER export signal in SCAP, promoting retention of the complex in the endoplasmic reticulum. Low sterol concentrations trigger release of INSIG, a conformational change in the SSD domain of SCAP, unmasking of the ER export signal, promoting recruitment into COPII-coated vesicles and transport of the SCAP-SREBP to the Golgi: in the Golgi, SREBPs are then processed, releasing the transcription factor fragment of SREBPs from the membrane, its import into the nucleus and up-regulation of LDLR, INSIG1 and the mevalonate pathway. Binds cholesterol via its SSD domain.</text>
</comment>
<feature type="transmembrane region" description="Helical" evidence="18">
    <location>
        <begin position="369"/>
        <end position="388"/>
    </location>
</feature>
<dbReference type="SUPFAM" id="SSF50998">
    <property type="entry name" value="Quinoprotein alcohol dehydrogenase-like"/>
    <property type="match status" value="1"/>
</dbReference>
<dbReference type="GO" id="GO:0032933">
    <property type="term" value="P:SREBP signaling pathway"/>
    <property type="evidence" value="ECO:0007669"/>
    <property type="project" value="InterPro"/>
</dbReference>
<feature type="compositionally biased region" description="Low complexity" evidence="17">
    <location>
        <begin position="30"/>
        <end position="44"/>
    </location>
</feature>
<keyword evidence="12" id="KW-0446">Lipid-binding</keyword>
<dbReference type="GO" id="GO:0008203">
    <property type="term" value="P:cholesterol metabolic process"/>
    <property type="evidence" value="ECO:0007669"/>
    <property type="project" value="UniProtKB-KW"/>
</dbReference>
<dbReference type="InterPro" id="IPR000731">
    <property type="entry name" value="SSD"/>
</dbReference>
<accession>W8BA76</accession>
<reference evidence="20" key="1">
    <citation type="submission" date="2013-07" db="EMBL/GenBank/DDBJ databases">
        <authorList>
            <person name="Geib S."/>
        </authorList>
    </citation>
    <scope>NUCLEOTIDE SEQUENCE</scope>
</reference>
<evidence type="ECO:0000256" key="13">
    <source>
        <dbReference type="ARBA" id="ARBA00023136"/>
    </source>
</evidence>
<dbReference type="SMART" id="SM00320">
    <property type="entry name" value="WD40"/>
    <property type="match status" value="5"/>
</dbReference>
<dbReference type="InterPro" id="IPR011047">
    <property type="entry name" value="Quinoprotein_ADH-like_sf"/>
</dbReference>
<dbReference type="InterPro" id="IPR057042">
    <property type="entry name" value="Beta-prop_SCAP"/>
</dbReference>
<evidence type="ECO:0000256" key="17">
    <source>
        <dbReference type="SAM" id="MobiDB-lite"/>
    </source>
</evidence>
<dbReference type="CTD" id="22937"/>
<dbReference type="GO" id="GO:0032936">
    <property type="term" value="C:SREBP-SCAP complex"/>
    <property type="evidence" value="ECO:0007669"/>
    <property type="project" value="TreeGrafter"/>
</dbReference>
<keyword evidence="13 18" id="KW-0472">Membrane</keyword>
<feature type="transmembrane region" description="Helical" evidence="18">
    <location>
        <begin position="438"/>
        <end position="458"/>
    </location>
</feature>
<dbReference type="Gene3D" id="1.20.1640.10">
    <property type="entry name" value="Multidrug efflux transporter AcrB transmembrane domain"/>
    <property type="match status" value="1"/>
</dbReference>
<comment type="similarity">
    <text evidence="4">Belongs to the WD repeat SCAP family.</text>
</comment>
<evidence type="ECO:0000256" key="9">
    <source>
        <dbReference type="ARBA" id="ARBA00022824"/>
    </source>
</evidence>
<keyword evidence="7" id="KW-0853">WD repeat</keyword>
<feature type="region of interest" description="Disordered" evidence="17">
    <location>
        <begin position="725"/>
        <end position="769"/>
    </location>
</feature>
<dbReference type="InterPro" id="IPR053958">
    <property type="entry name" value="HMGCR/SNAP/NPC1-like_SSD"/>
</dbReference>
<comment type="subcellular location">
    <subcellularLocation>
        <location evidence="3">Cytoplasmic vesicle</location>
        <location evidence="3">COPII-coated vesicle membrane</location>
        <topology evidence="3">Multi-pass membrane protein</topology>
    </subcellularLocation>
    <subcellularLocation>
        <location evidence="1">Endoplasmic reticulum</location>
    </subcellularLocation>
    <subcellularLocation>
        <location evidence="2">Golgi apparatus membrane</location>
    </subcellularLocation>
</comment>
<dbReference type="InterPro" id="IPR015943">
    <property type="entry name" value="WD40/YVTN_repeat-like_dom_sf"/>
</dbReference>
<evidence type="ECO:0000256" key="1">
    <source>
        <dbReference type="ARBA" id="ARBA00004240"/>
    </source>
</evidence>
<dbReference type="Pfam" id="PF12349">
    <property type="entry name" value="Sterol-sensing"/>
    <property type="match status" value="1"/>
</dbReference>
<reference evidence="20" key="2">
    <citation type="journal article" date="2014" name="BMC Genomics">
        <title>A genomic perspective to assessing quality of mass-reared SIT flies used in Mediterranean fruit fly (Ceratitis capitata) eradication in California.</title>
        <authorList>
            <person name="Calla B."/>
            <person name="Hall B."/>
            <person name="Hou S."/>
            <person name="Geib S.M."/>
        </authorList>
    </citation>
    <scope>NUCLEOTIDE SEQUENCE</scope>
</reference>
<dbReference type="GO" id="GO:0000139">
    <property type="term" value="C:Golgi membrane"/>
    <property type="evidence" value="ECO:0007669"/>
    <property type="project" value="UniProtKB-SubCell"/>
</dbReference>
<feature type="region of interest" description="Disordered" evidence="17">
    <location>
        <begin position="30"/>
        <end position="56"/>
    </location>
</feature>
<dbReference type="PANTHER" id="PTHR46378">
    <property type="entry name" value="STEROL REGULATORY ELEMENT-BINDING PROTEIN CLEAVAGE-ACTIVATING PROTEIN"/>
    <property type="match status" value="1"/>
</dbReference>
<dbReference type="GO" id="GO:0012507">
    <property type="term" value="C:ER to Golgi transport vesicle membrane"/>
    <property type="evidence" value="ECO:0007669"/>
    <property type="project" value="UniProtKB-SubCell"/>
</dbReference>
<evidence type="ECO:0000256" key="14">
    <source>
        <dbReference type="ARBA" id="ARBA00023166"/>
    </source>
</evidence>
<evidence type="ECO:0000259" key="19">
    <source>
        <dbReference type="PROSITE" id="PS50156"/>
    </source>
</evidence>
<sequence>MPAVDSSKVFGNSSTYEYIKTTPLVTMTTTSGGMSSLGNTGGSSANKRTSSNESSGLPDAVSHFYYKHGLFLSSYPTCATSIAIMAILLSCYPLINVPLPGTIPTKIMLPFDGRYSLFTEQPQQNVSLVRNFFSPPISNNFSYDPPFPWAKSTPIFYVQQIMLRTSVLPWTEELQLMDAYRAPLYEVFKLLEIIRNHESAENKRTLDQSCWHVDNVKRKRAEKVLFPEYNCLVLSPANFWSQDIQNFTKDSNLLNTIFQYHNLQKTKVSIAEMLFGVPMQDTGLKRYPLRSRSRIIQYAITLIIKQNDQEYLSTLKEKLFQYYSPLQLKAKTTEQSSDTPSSTTSTSQGNQRGEKSAITYIFYPDEFKLWEFMPLAIAFIVLFFYMYFSVRKIEIIRSRFLLAFCSVITVLGSLTMSLGVCSFFGLTISLQSKDVYPYLVILVGLENCLVITKSVVYTQETFDVKIRVAKALSKEGWHITKTLLTEITILTIGCITMVPVIQEFSIFAIVGLLSDFMLQMLLFSTILAMNVKLPEYTTEAKHLPKMMFRCTMTNSTATPPPGGFGMLPNGRNDYRFFDKSTPYASLAGDVSAAAPYSALGSSGFGMFHRSQSHPKLSFADLNAHPADLTVKTGIQANKDGRIPKRLRIVNFWARTRFFQRAFMIWMSVWICTIVYNSGCLENLFAMDSNRTAFGNDEAQRFVKTNEQSAVSSFFTNMQHAIHGTAAATVQQSEATSGNSVGTKGQRIGRNGKGEKSTQSKLKGKSGENDTDVELRRLRYPDFEMNYFLSNFHWSAIMKQYNISLSGRYITLLPTIKLSHPISAEAAVLIRNPKEKVMQNFQWKALAAALDPIDFNDDERRESPMVFPGGTPLYPKSPMEFFFVISMCLISIFVLSYTMVVFYRCICTRNYAEWRSSWYESSEIQQKTEHILEGVPTKIAGHKHTIECLISDGSHIISCCLRGQIKVWDARSGENVSTIQREHMQIATKREGSAEVVLERLPHSPIWCMNAFDNLVAVGCANGRIELWETPEGALKCISPGELKSNQGITHIYLNGDRVIVARLCGRLEFFRLETYCKGQQIDWNFTSAYRRTHTRTSSAGSIGLMHHHAQQQQQRSYLSGQSPPPSTKEEMKITLEAVRFAHQQPITCMEVSNGMVFTGSQDHTLKVYSLTNANIEYALHGHCGPITCLFVDHWQPGTGGSGSQDGMLCVWDLFTGACMYNIQAHDGAVTALVCAPTYVISLGVDERICVWERFQGNLLTTINILNAYSSLLMLTPSLLVTCKSGSLIVWDVRTGEPAREVKLDRANSLLSPKTLMLAGDAVVCDYGNELRVVRFPIVSDKYS</sequence>
<keyword evidence="10" id="KW-0333">Golgi apparatus</keyword>
<dbReference type="EMBL" id="GAMC01012617">
    <property type="protein sequence ID" value="JAB93938.1"/>
    <property type="molecule type" value="mRNA"/>
</dbReference>
<dbReference type="EMBL" id="GAMC01012618">
    <property type="protein sequence ID" value="JAB93937.1"/>
    <property type="molecule type" value="mRNA"/>
</dbReference>
<feature type="compositionally biased region" description="Low complexity" evidence="17">
    <location>
        <begin position="333"/>
        <end position="347"/>
    </location>
</feature>
<dbReference type="KEGG" id="ccat:101453670"/>
<dbReference type="PANTHER" id="PTHR46378:SF1">
    <property type="entry name" value="STEROL REGULATORY ELEMENT-BINDING PROTEIN CLEAVAGE-ACTIVATING PROTEIN"/>
    <property type="match status" value="1"/>
</dbReference>
<keyword evidence="8" id="KW-0677">Repeat</keyword>
<evidence type="ECO:0000256" key="6">
    <source>
        <dbReference type="ARBA" id="ARBA00022548"/>
    </source>
</evidence>
<feature type="region of interest" description="Disordered" evidence="17">
    <location>
        <begin position="331"/>
        <end position="351"/>
    </location>
</feature>
<feature type="region of interest" description="Disordered" evidence="17">
    <location>
        <begin position="1110"/>
        <end position="1129"/>
    </location>
</feature>
<dbReference type="OrthoDB" id="361494at2759"/>
<dbReference type="Pfam" id="PF24017">
    <property type="entry name" value="Beta-prop_SCAP"/>
    <property type="match status" value="1"/>
</dbReference>
<evidence type="ECO:0000256" key="10">
    <source>
        <dbReference type="ARBA" id="ARBA00023034"/>
    </source>
</evidence>
<proteinExistence type="evidence at transcript level"/>
<keyword evidence="18" id="KW-1133">Transmembrane helix</keyword>
<dbReference type="InterPro" id="IPR057041">
    <property type="entry name" value="SCAP_N"/>
</dbReference>
<dbReference type="GO" id="GO:0032934">
    <property type="term" value="F:sterol binding"/>
    <property type="evidence" value="ECO:0007669"/>
    <property type="project" value="InterPro"/>
</dbReference>
<evidence type="ECO:0000256" key="2">
    <source>
        <dbReference type="ARBA" id="ARBA00004394"/>
    </source>
</evidence>
<dbReference type="GO" id="GO:0045540">
    <property type="term" value="P:regulation of cholesterol biosynthetic process"/>
    <property type="evidence" value="ECO:0007669"/>
    <property type="project" value="TreeGrafter"/>
</dbReference>
<dbReference type="Pfam" id="PF00400">
    <property type="entry name" value="WD40"/>
    <property type="match status" value="1"/>
</dbReference>
<dbReference type="Pfam" id="PF24006">
    <property type="entry name" value="SCAP_N"/>
    <property type="match status" value="1"/>
</dbReference>
<keyword evidence="14" id="KW-1207">Sterol metabolism</keyword>
<dbReference type="InterPro" id="IPR001680">
    <property type="entry name" value="WD40_rpt"/>
</dbReference>
<evidence type="ECO:0000256" key="12">
    <source>
        <dbReference type="ARBA" id="ARBA00023121"/>
    </source>
</evidence>
<evidence type="ECO:0000256" key="3">
    <source>
        <dbReference type="ARBA" id="ARBA00004557"/>
    </source>
</evidence>
<feature type="compositionally biased region" description="Polar residues" evidence="17">
    <location>
        <begin position="727"/>
        <end position="742"/>
    </location>
</feature>
<evidence type="ECO:0000256" key="5">
    <source>
        <dbReference type="ARBA" id="ARBA00019541"/>
    </source>
</evidence>
<dbReference type="Gene3D" id="2.130.10.10">
    <property type="entry name" value="YVTN repeat-like/Quinoprotein amine dehydrogenase"/>
    <property type="match status" value="2"/>
</dbReference>
<name>W8BA76_CERCA</name>
<evidence type="ECO:0000256" key="4">
    <source>
        <dbReference type="ARBA" id="ARBA00007410"/>
    </source>
</evidence>
<organism evidence="20">
    <name type="scientific">Ceratitis capitata</name>
    <name type="common">Mediterranean fruit fly</name>
    <name type="synonym">Tephritis capitata</name>
    <dbReference type="NCBI Taxonomy" id="7213"/>
    <lineage>
        <taxon>Eukaryota</taxon>
        <taxon>Metazoa</taxon>
        <taxon>Ecdysozoa</taxon>
        <taxon>Arthropoda</taxon>
        <taxon>Hexapoda</taxon>
        <taxon>Insecta</taxon>
        <taxon>Pterygota</taxon>
        <taxon>Neoptera</taxon>
        <taxon>Endopterygota</taxon>
        <taxon>Diptera</taxon>
        <taxon>Brachycera</taxon>
        <taxon>Muscomorpha</taxon>
        <taxon>Tephritoidea</taxon>
        <taxon>Tephritidae</taxon>
        <taxon>Ceratitis</taxon>
        <taxon>Ceratitis</taxon>
    </lineage>
</organism>
<gene>
    <name evidence="20" type="primary">SCAP</name>
</gene>
<dbReference type="InterPro" id="IPR030225">
    <property type="entry name" value="SCAP"/>
</dbReference>
<feature type="compositionally biased region" description="Polar residues" evidence="17">
    <location>
        <begin position="45"/>
        <end position="55"/>
    </location>
</feature>
<dbReference type="GO" id="GO:0005789">
    <property type="term" value="C:endoplasmic reticulum membrane"/>
    <property type="evidence" value="ECO:0007669"/>
    <property type="project" value="InterPro"/>
</dbReference>
<evidence type="ECO:0000256" key="11">
    <source>
        <dbReference type="ARBA" id="ARBA00023098"/>
    </source>
</evidence>
<evidence type="ECO:0000313" key="20">
    <source>
        <dbReference type="EMBL" id="JAB93938.1"/>
    </source>
</evidence>
<keyword evidence="15" id="KW-0753">Steroid metabolism</keyword>
<evidence type="ECO:0000256" key="8">
    <source>
        <dbReference type="ARBA" id="ARBA00022737"/>
    </source>
</evidence>
<evidence type="ECO:0000256" key="18">
    <source>
        <dbReference type="SAM" id="Phobius"/>
    </source>
</evidence>
<feature type="transmembrane region" description="Helical" evidence="18">
    <location>
        <begin position="400"/>
        <end position="426"/>
    </location>
</feature>
<evidence type="ECO:0000256" key="15">
    <source>
        <dbReference type="ARBA" id="ARBA00023221"/>
    </source>
</evidence>
<dbReference type="PROSITE" id="PS50156">
    <property type="entry name" value="SSD"/>
    <property type="match status" value="1"/>
</dbReference>
<feature type="domain" description="SSD" evidence="19">
    <location>
        <begin position="371"/>
        <end position="529"/>
    </location>
</feature>